<dbReference type="EMBL" id="QGKX02001521">
    <property type="protein sequence ID" value="KAF3507695.1"/>
    <property type="molecule type" value="Genomic_DNA"/>
</dbReference>
<organism evidence="1 2">
    <name type="scientific">Brassica cretica</name>
    <name type="common">Mustard</name>
    <dbReference type="NCBI Taxonomy" id="69181"/>
    <lineage>
        <taxon>Eukaryota</taxon>
        <taxon>Viridiplantae</taxon>
        <taxon>Streptophyta</taxon>
        <taxon>Embryophyta</taxon>
        <taxon>Tracheophyta</taxon>
        <taxon>Spermatophyta</taxon>
        <taxon>Magnoliopsida</taxon>
        <taxon>eudicotyledons</taxon>
        <taxon>Gunneridae</taxon>
        <taxon>Pentapetalae</taxon>
        <taxon>rosids</taxon>
        <taxon>malvids</taxon>
        <taxon>Brassicales</taxon>
        <taxon>Brassicaceae</taxon>
        <taxon>Brassiceae</taxon>
        <taxon>Brassica</taxon>
    </lineage>
</organism>
<dbReference type="AlphaFoldDB" id="A0A8S9NZ46"/>
<accession>A0A8S9NZ46</accession>
<sequence>MRCGQKSCKVVERCKEGSKMGIKNGSMPFRVMSGWEVCGHSMYGRVLCGQTMRCGQTSCEVGAIDVGGETPVKTQFAEVTTAGLGWQICIDERECVSLGGLQIFINNKAVRL</sequence>
<reference evidence="1" key="1">
    <citation type="submission" date="2019-12" db="EMBL/GenBank/DDBJ databases">
        <title>Genome sequencing and annotation of Brassica cretica.</title>
        <authorList>
            <person name="Studholme D.J."/>
            <person name="Sarris P."/>
        </authorList>
    </citation>
    <scope>NUCLEOTIDE SEQUENCE</scope>
    <source>
        <strain evidence="1">PFS-109/04</strain>
        <tissue evidence="1">Leaf</tissue>
    </source>
</reference>
<protein>
    <submittedName>
        <fullName evidence="1">Uncharacterized protein</fullName>
    </submittedName>
</protein>
<proteinExistence type="predicted"/>
<dbReference type="Proteomes" id="UP000712600">
    <property type="component" value="Unassembled WGS sequence"/>
</dbReference>
<name>A0A8S9NZ46_BRACR</name>
<evidence type="ECO:0000313" key="2">
    <source>
        <dbReference type="Proteomes" id="UP000712600"/>
    </source>
</evidence>
<gene>
    <name evidence="1" type="ORF">F2Q69_00010061</name>
</gene>
<comment type="caution">
    <text evidence="1">The sequence shown here is derived from an EMBL/GenBank/DDBJ whole genome shotgun (WGS) entry which is preliminary data.</text>
</comment>
<evidence type="ECO:0000313" key="1">
    <source>
        <dbReference type="EMBL" id="KAF3507695.1"/>
    </source>
</evidence>